<dbReference type="EMBL" id="PKPP01003678">
    <property type="protein sequence ID" value="PWA68242.1"/>
    <property type="molecule type" value="Genomic_DNA"/>
</dbReference>
<dbReference type="InterPro" id="IPR022754">
    <property type="entry name" value="DNA_pol_III_gamma-3"/>
</dbReference>
<feature type="region of interest" description="Disordered" evidence="10">
    <location>
        <begin position="1540"/>
        <end position="1597"/>
    </location>
</feature>
<dbReference type="Gene3D" id="1.20.272.10">
    <property type="match status" value="1"/>
</dbReference>
<reference evidence="13 14" key="1">
    <citation type="journal article" date="2018" name="Mol. Plant">
        <title>The genome of Artemisia annua provides insight into the evolution of Asteraceae family and artemisinin biosynthesis.</title>
        <authorList>
            <person name="Shen Q."/>
            <person name="Zhang L."/>
            <person name="Liao Z."/>
            <person name="Wang S."/>
            <person name="Yan T."/>
            <person name="Shi P."/>
            <person name="Liu M."/>
            <person name="Fu X."/>
            <person name="Pan Q."/>
            <person name="Wang Y."/>
            <person name="Lv Z."/>
            <person name="Lu X."/>
            <person name="Zhang F."/>
            <person name="Jiang W."/>
            <person name="Ma Y."/>
            <person name="Chen M."/>
            <person name="Hao X."/>
            <person name="Li L."/>
            <person name="Tang Y."/>
            <person name="Lv G."/>
            <person name="Zhou Y."/>
            <person name="Sun X."/>
            <person name="Brodelius P.E."/>
            <person name="Rose J.K.C."/>
            <person name="Tang K."/>
        </authorList>
    </citation>
    <scope>NUCLEOTIDE SEQUENCE [LARGE SCALE GENOMIC DNA]</scope>
    <source>
        <strain evidence="14">cv. Huhao1</strain>
        <tissue evidence="13">Leaf</tissue>
    </source>
</reference>
<feature type="region of interest" description="Disordered" evidence="10">
    <location>
        <begin position="2221"/>
        <end position="2264"/>
    </location>
</feature>
<feature type="repeat" description="PPR" evidence="8">
    <location>
        <begin position="1208"/>
        <end position="1242"/>
    </location>
</feature>
<keyword evidence="7" id="KW-0802">TPR repeat</keyword>
<evidence type="ECO:0000256" key="8">
    <source>
        <dbReference type="PROSITE-ProRule" id="PRU00708"/>
    </source>
</evidence>
<dbReference type="NCBIfam" id="TIGR00756">
    <property type="entry name" value="PPR"/>
    <property type="match status" value="16"/>
</dbReference>
<evidence type="ECO:0000256" key="7">
    <source>
        <dbReference type="PROSITE-ProRule" id="PRU00339"/>
    </source>
</evidence>
<dbReference type="CDD" id="cd18137">
    <property type="entry name" value="HLD_clamp_pol_III_gamma_tau"/>
    <property type="match status" value="1"/>
</dbReference>
<dbReference type="Pfam" id="PF12169">
    <property type="entry name" value="DNA_pol3_gamma3"/>
    <property type="match status" value="1"/>
</dbReference>
<feature type="region of interest" description="Disordered" evidence="10">
    <location>
        <begin position="1612"/>
        <end position="1634"/>
    </location>
</feature>
<dbReference type="PANTHER" id="PTHR47447">
    <property type="entry name" value="OS03G0856100 PROTEIN"/>
    <property type="match status" value="1"/>
</dbReference>
<keyword evidence="4" id="KW-0547">Nucleotide-binding</keyword>
<dbReference type="InterPro" id="IPR019734">
    <property type="entry name" value="TPR_rpt"/>
</dbReference>
<proteinExistence type="inferred from homology"/>
<feature type="coiled-coil region" evidence="9">
    <location>
        <begin position="560"/>
        <end position="590"/>
    </location>
</feature>
<dbReference type="InterPro" id="IPR008921">
    <property type="entry name" value="DNA_pol3_clamp-load_cplx_C"/>
</dbReference>
<feature type="repeat" description="PPR" evidence="8">
    <location>
        <begin position="1349"/>
        <end position="1383"/>
    </location>
</feature>
<evidence type="ECO:0000256" key="9">
    <source>
        <dbReference type="SAM" id="Coils"/>
    </source>
</evidence>
<feature type="domain" description="STICHEL DnaA-N-like alpha-beta" evidence="12">
    <location>
        <begin position="652"/>
        <end position="732"/>
    </location>
</feature>
<evidence type="ECO:0000256" key="6">
    <source>
        <dbReference type="ARBA" id="ARBA00023054"/>
    </source>
</evidence>
<dbReference type="SMART" id="SM00028">
    <property type="entry name" value="TPR"/>
    <property type="match status" value="8"/>
</dbReference>
<dbReference type="Pfam" id="PF13181">
    <property type="entry name" value="TPR_8"/>
    <property type="match status" value="2"/>
</dbReference>
<feature type="domain" description="DNA polymerase III gamma subunit" evidence="11">
    <location>
        <begin position="488"/>
        <end position="607"/>
    </location>
</feature>
<feature type="repeat" description="PPR" evidence="8">
    <location>
        <begin position="1278"/>
        <end position="1313"/>
    </location>
</feature>
<feature type="compositionally biased region" description="Basic residues" evidence="10">
    <location>
        <begin position="2222"/>
        <end position="2232"/>
    </location>
</feature>
<dbReference type="NCBIfam" id="TIGR02397">
    <property type="entry name" value="dnaX_nterm"/>
    <property type="match status" value="1"/>
</dbReference>
<dbReference type="Pfam" id="PF13041">
    <property type="entry name" value="PPR_2"/>
    <property type="match status" value="8"/>
</dbReference>
<dbReference type="GO" id="GO:0005524">
    <property type="term" value="F:ATP binding"/>
    <property type="evidence" value="ECO:0007669"/>
    <property type="project" value="UniProtKB-KW"/>
</dbReference>
<dbReference type="Gene3D" id="3.40.50.300">
    <property type="entry name" value="P-loop containing nucleotide triphosphate hydrolases"/>
    <property type="match status" value="1"/>
</dbReference>
<gene>
    <name evidence="13" type="ORF">CTI12_AA311940</name>
</gene>
<protein>
    <submittedName>
        <fullName evidence="13">AAA-type ATPase family protein</fullName>
    </submittedName>
</protein>
<feature type="repeat" description="PPR" evidence="8">
    <location>
        <begin position="1955"/>
        <end position="1989"/>
    </location>
</feature>
<evidence type="ECO:0000256" key="2">
    <source>
        <dbReference type="ARBA" id="ARBA00007626"/>
    </source>
</evidence>
<evidence type="ECO:0000256" key="4">
    <source>
        <dbReference type="ARBA" id="ARBA00022741"/>
    </source>
</evidence>
<feature type="repeat" description="PPR" evidence="8">
    <location>
        <begin position="1314"/>
        <end position="1348"/>
    </location>
</feature>
<comment type="similarity">
    <text evidence="2">Belongs to the PPR family. P subfamily.</text>
</comment>
<dbReference type="Pfam" id="PF01535">
    <property type="entry name" value="PPR"/>
    <property type="match status" value="2"/>
</dbReference>
<dbReference type="Gene3D" id="1.10.8.60">
    <property type="match status" value="1"/>
</dbReference>
<feature type="repeat" description="PPR" evidence="8">
    <location>
        <begin position="2025"/>
        <end position="2059"/>
    </location>
</feature>
<feature type="repeat" description="TPR" evidence="7">
    <location>
        <begin position="2701"/>
        <end position="2734"/>
    </location>
</feature>
<evidence type="ECO:0000313" key="14">
    <source>
        <dbReference type="Proteomes" id="UP000245207"/>
    </source>
</evidence>
<feature type="repeat" description="PPR" evidence="8">
    <location>
        <begin position="1419"/>
        <end position="1453"/>
    </location>
</feature>
<dbReference type="Pfam" id="PF14559">
    <property type="entry name" value="TPR_19"/>
    <property type="match status" value="1"/>
</dbReference>
<dbReference type="GO" id="GO:0009360">
    <property type="term" value="C:DNA polymerase III complex"/>
    <property type="evidence" value="ECO:0007669"/>
    <property type="project" value="InterPro"/>
</dbReference>
<dbReference type="InterPro" id="IPR012763">
    <property type="entry name" value="DNA_pol_III_sug/sutau_N"/>
</dbReference>
<dbReference type="OrthoDB" id="9991317at2759"/>
<dbReference type="PROSITE" id="PS51375">
    <property type="entry name" value="PPR"/>
    <property type="match status" value="16"/>
</dbReference>
<feature type="repeat" description="PPR" evidence="8">
    <location>
        <begin position="1102"/>
        <end position="1136"/>
    </location>
</feature>
<dbReference type="PANTHER" id="PTHR47447:SF23">
    <property type="entry name" value="PENTACOTRIPEPTIDE-REPEAT REGION OF PRORP DOMAIN-CONTAINING PROTEIN"/>
    <property type="match status" value="1"/>
</dbReference>
<feature type="repeat" description="TPR" evidence="7">
    <location>
        <begin position="2370"/>
        <end position="2403"/>
    </location>
</feature>
<dbReference type="InterPro" id="IPR045085">
    <property type="entry name" value="HLD_clamp_pol_III_gamma_tau"/>
</dbReference>
<keyword evidence="5" id="KW-0067">ATP-binding</keyword>
<evidence type="ECO:0000256" key="5">
    <source>
        <dbReference type="ARBA" id="ARBA00022840"/>
    </source>
</evidence>
<dbReference type="Gene3D" id="1.25.40.10">
    <property type="entry name" value="Tetratricopeptide repeat domain"/>
    <property type="match status" value="10"/>
</dbReference>
<keyword evidence="14" id="KW-1185">Reference proteome</keyword>
<dbReference type="Pfam" id="PF13177">
    <property type="entry name" value="DNA_pol3_delta2"/>
    <property type="match status" value="1"/>
</dbReference>
<dbReference type="STRING" id="35608.A0A2U1N405"/>
<sequence>MDGRRHSVDLPISKTLIALRRVRSLRDPETNSLSRLSGFVDNLNWETNSRNEVVLEQVNDEQNELGLFGRTEDSFVNWETYCGQTTHKPKLRLSKKTDQSGLLQASQPVICENKSLSKRYCDNYSDLPCMMPTSDYMEGAGSCNESIEVFLEAERRDRNEYKRSKHRKQYKSSKVVAGDIISCVSSPCLSISDASYGGSSSGIPLCENNDDDHQDTDNGGCGMGSCWSSTPTFQELGVSKHYGNETTPFSESPRCLSQKYRPKSFDELVGQNVVSKSLLTTISSLKITSFYLFHGPQGTGKTSAARVFAAALNCLSAEKKRPCGNCQECTLFFAGRSRDVKEVDSVSINQSENLRYLIKNAMLPPVSSRYKVFIINECQLMKGFTWANLVNVLEQVSRHIVFIMITPDLGKIPRTAVPVFQRFHFLKINQADIVNRLEKICSEEGFDYDRDALDVIATRSNGSLLDAEMTLEQLTLLGKRITIPLTYELIGIVSDEELFELLAMALSSDTSNTVKRARELMRSRIDPMQLISQLANLIMDILSGKFQEGASEVKKQFFERHNSEADMQQLNNALKILSEAEKQLRASKNQTTWLTVALLQLSSAPSFNANDSSLCVRSVQPRGSGASADESLKYLVVSQCGQNSGCESEKLKDKVALESIWNRALEICKSVSLSNFLQRKGNLASVCFHQGLAVVELEFRHPKYVSKAEKSWKLIASALQAALGCNVEIRICHTDYRPANKSSFSLFRCAQRNKLSNHKETNLTENINGGGLAGSHTCVKKEPARTIRNSDGNALSVDFSSQELRKQSSCCYPGSVKHHKKIRSLDTSTTSEVDNSLALSVPRITMQAKKGLESALLEISHVSLKEGLAVEASTTRIIEEKQKPTQKDEIITDPIHKFFKSQTSNQNPEKDPQTEGKFTLQKNRRTSWHLAPALKPDSEPDPDDESDPGTKPRKGFEEKCVFSGDGVLENGKGLMKPEFGPDPGGESGSGLKPRKEFEERCVDGVIELAKNLPENVTLGEVLGVYEGKLSERECVEVLSLMGEEEGLVMCCLYFFEWMSLHEPSLVTPWAYSALFPVLGRAGLGDKLLILFDNLPDSVEYKQVHVFNSAISALSDCGRYDDAWSIFETMEQCNVEPDHVTCSIMITIMRRKGNSAKDAWEFFEILNMRGLKWSLEVMGALIKAFCDEGLKKEALIIQLEMEKKGIASNAIIYNTIINAYSKSDQIEEAEGLFAEMKSKGIAPTTASYNILMDAYSRRMQPEVIEKLMAEMEEMGLQPDVKSFTCLISAYGRQKKMSDMAADAFLKMKKFGIKPTSHSYTALIHAYSISGWHEKADVAFQNMLREGVKPSIETYTALLDAFRRAGDTEALMRIWKRMISDKVEGTRVTFNILVDGFAKQGQYSEARDVICEFGRIGLQPTVMTYNMLINAYARGGQESKLPQLLKEMSVLKLKPDSITYTTMIYAYARMVKSGQVPDAKSYHKLRSILDVKAATKNKKDKSAIMGIISSLAVEASTTRIIEEKQKPTQKDEIITDPIHKFFKSQTSNQNPEKDPQTEGKFTLQKNRRTSWHLAPALKPDSEPDQDDESGSGTKPRKGFEEKCVFSGDGVLENGKGLMKPEFGPDPGGESGSGLKPRKEIEERCVDGVIELAKNLPENVTLGEVLGVYEGKLSERECVEVLSLMGEEEGLVMCCLYFFEWMSLHEPSLVTPWAYSALFPVLGRAGLGDKLLILFDNLPDSVEYKQVHVFNSAISALSDCGRYDDAWSIFETMEQCNVEPDHVTCSIMITIMRRKGNSAKDAWEFFEILNMRGLKWSLEVMGALIKAFCDEGLKKEALIIQLEMEKKGIASNAIIYNTIINAYSKSDQIEEAEGLFAEMKSKGITPTTASYNILMDAYSRRMQPEVIEKLILEMEEMGLQPDVKSFTCLISAYGRQKKMSDMAADAFLKMKKFGIKPTSHSYTALIHAYSISGWHEKADVAFQNMLREGVKPSIETYTALLDAFRRAGDTEALMRIWKRMISDKVEGTRVTFNILVDGFAKQGQYSEARDVICEFGRIGLQPTVMTYNMLINAYARGGQESKLPQLLKEMSVLKLKPDSITYTTMIYAYARMVKSGQVPDAKSYHKLRSILDVKAATKNKKDKSAIMGIISNSYRVFGSTTGCFINQMIRKASIKWIEKNENFGKASCLNLALGPIRFGNEDNSQDKVSFFGKDCDTIELDGKQSKKLSKSRSRNGKMEFPDCAADAEGDHNGTGPPSSREEKVSSLKTGLVHVARKMPKNAHVHFILGLMYQRMGQPQKAVSAYEKAEEILLRGDEDIDRPELLSLVQTHHAQSILLGSSEDYGPGKEVEGKELEEILGKLNDSMRSDVRQASVWNTVGVLLLKAGHLRSAISVLSSLLAIAPENLDCIGNLGMAHLQSGNLELSEKCFQDLILKDQNHPAVFINYAALLLCKYGSIVAGCLRLQLSGAGANGDNGVCEHRDTAVNVAKECLLAAAKADPKGAHVWTNLANAYYMAGDHHHSGKCLEKAAKLESNCLATRYAVAVHRIREAERAQNPSEQLSWAGNEMASILKEGDSSAVELPIAWAGLAMVHKAQHEIAAGFKVEQNELMEVEERALNSLKQAISEDPDDPVQWHQLGLHSLCIQDFKTSQTYLKAAVARDTECSYAWSNLGISLQLLDSSSSQAEAVYKRALSLAKPEEAHTIFCNLGNLYRQQKQYESAKAMFTKSLDLQPGYAPAYNNLGLVFVAERRWEEAKFCFNKAIQVDPLLDAAKSNMIKAAAMCREHAPIVN</sequence>
<feature type="repeat" description="PPR" evidence="8">
    <location>
        <begin position="1384"/>
        <end position="1418"/>
    </location>
</feature>
<feature type="compositionally biased region" description="Basic and acidic residues" evidence="10">
    <location>
        <begin position="948"/>
        <end position="957"/>
    </location>
</feature>
<keyword evidence="3" id="KW-0677">Repeat</keyword>
<feature type="region of interest" description="Disordered" evidence="10">
    <location>
        <begin position="972"/>
        <end position="993"/>
    </location>
</feature>
<feature type="region of interest" description="Disordered" evidence="10">
    <location>
        <begin position="899"/>
        <end position="957"/>
    </location>
</feature>
<keyword evidence="6 9" id="KW-0175">Coiled coil</keyword>
<dbReference type="InterPro" id="IPR002885">
    <property type="entry name" value="PPR_rpt"/>
</dbReference>
<dbReference type="PROSITE" id="PS50293">
    <property type="entry name" value="TPR_REGION"/>
    <property type="match status" value="1"/>
</dbReference>
<dbReference type="GO" id="GO:0006260">
    <property type="term" value="P:DNA replication"/>
    <property type="evidence" value="ECO:0007669"/>
    <property type="project" value="InterPro"/>
</dbReference>
<dbReference type="Pfam" id="PF23007">
    <property type="entry name" value="DnaA_N-like_STI"/>
    <property type="match status" value="1"/>
</dbReference>
<dbReference type="Pfam" id="PF13424">
    <property type="entry name" value="TPR_12"/>
    <property type="match status" value="1"/>
</dbReference>
<dbReference type="SUPFAM" id="SSF48019">
    <property type="entry name" value="post-AAA+ oligomerization domain-like"/>
    <property type="match status" value="1"/>
</dbReference>
<dbReference type="SUPFAM" id="SSF48452">
    <property type="entry name" value="TPR-like"/>
    <property type="match status" value="2"/>
</dbReference>
<evidence type="ECO:0000259" key="12">
    <source>
        <dbReference type="Pfam" id="PF23007"/>
    </source>
</evidence>
<dbReference type="Pfam" id="PF13812">
    <property type="entry name" value="PPR_3"/>
    <property type="match status" value="2"/>
</dbReference>
<feature type="repeat" description="PPR" evidence="8">
    <location>
        <begin position="1884"/>
        <end position="1918"/>
    </location>
</feature>
<dbReference type="InterPro" id="IPR027417">
    <property type="entry name" value="P-loop_NTPase"/>
</dbReference>
<dbReference type="GO" id="GO:0003887">
    <property type="term" value="F:DNA-directed DNA polymerase activity"/>
    <property type="evidence" value="ECO:0007669"/>
    <property type="project" value="InterPro"/>
</dbReference>
<feature type="repeat" description="PPR" evidence="8">
    <location>
        <begin position="1743"/>
        <end position="1777"/>
    </location>
</feature>
<dbReference type="PROSITE" id="PS50005">
    <property type="entry name" value="TPR"/>
    <property type="match status" value="4"/>
</dbReference>
<evidence type="ECO:0000313" key="13">
    <source>
        <dbReference type="EMBL" id="PWA68242.1"/>
    </source>
</evidence>
<dbReference type="SUPFAM" id="SSF52540">
    <property type="entry name" value="P-loop containing nucleoside triphosphate hydrolases"/>
    <property type="match status" value="1"/>
</dbReference>
<dbReference type="GO" id="GO:0003677">
    <property type="term" value="F:DNA binding"/>
    <property type="evidence" value="ECO:0007669"/>
    <property type="project" value="InterPro"/>
</dbReference>
<feature type="repeat" description="PPR" evidence="8">
    <location>
        <begin position="1849"/>
        <end position="1883"/>
    </location>
</feature>
<evidence type="ECO:0000256" key="1">
    <source>
        <dbReference type="ARBA" id="ARBA00006360"/>
    </source>
</evidence>
<evidence type="ECO:0000259" key="11">
    <source>
        <dbReference type="Pfam" id="PF12169"/>
    </source>
</evidence>
<dbReference type="InterPro" id="IPR011990">
    <property type="entry name" value="TPR-like_helical_dom_sf"/>
</dbReference>
<comment type="similarity">
    <text evidence="1">Belongs to the DnaX/STICHEL family.</text>
</comment>
<feature type="repeat" description="TPR" evidence="7">
    <location>
        <begin position="2279"/>
        <end position="2312"/>
    </location>
</feature>
<organism evidence="13 14">
    <name type="scientific">Artemisia annua</name>
    <name type="common">Sweet wormwood</name>
    <dbReference type="NCBI Taxonomy" id="35608"/>
    <lineage>
        <taxon>Eukaryota</taxon>
        <taxon>Viridiplantae</taxon>
        <taxon>Streptophyta</taxon>
        <taxon>Embryophyta</taxon>
        <taxon>Tracheophyta</taxon>
        <taxon>Spermatophyta</taxon>
        <taxon>Magnoliopsida</taxon>
        <taxon>eudicotyledons</taxon>
        <taxon>Gunneridae</taxon>
        <taxon>Pentapetalae</taxon>
        <taxon>asterids</taxon>
        <taxon>campanulids</taxon>
        <taxon>Asterales</taxon>
        <taxon>Asteraceae</taxon>
        <taxon>Asteroideae</taxon>
        <taxon>Anthemideae</taxon>
        <taxon>Artemisiinae</taxon>
        <taxon>Artemisia</taxon>
    </lineage>
</organism>
<dbReference type="Proteomes" id="UP000245207">
    <property type="component" value="Unassembled WGS sequence"/>
</dbReference>
<dbReference type="InterPro" id="IPR054506">
    <property type="entry name" value="DnaA_N-like_STI"/>
</dbReference>
<feature type="repeat" description="PPR" evidence="8">
    <location>
        <begin position="1990"/>
        <end position="2024"/>
    </location>
</feature>
<feature type="repeat" description="PPR" evidence="8">
    <location>
        <begin position="1919"/>
        <end position="1954"/>
    </location>
</feature>
<feature type="repeat" description="TPR" evidence="7">
    <location>
        <begin position="2735"/>
        <end position="2768"/>
    </location>
</feature>
<evidence type="ECO:0000256" key="3">
    <source>
        <dbReference type="ARBA" id="ARBA00022737"/>
    </source>
</evidence>
<accession>A0A2U1N405</accession>
<name>A0A2U1N405_ARTAN</name>
<evidence type="ECO:0000256" key="10">
    <source>
        <dbReference type="SAM" id="MobiDB-lite"/>
    </source>
</evidence>
<comment type="caution">
    <text evidence="13">The sequence shown here is derived from an EMBL/GenBank/DDBJ whole genome shotgun (WGS) entry which is preliminary data.</text>
</comment>
<feature type="repeat" description="PPR" evidence="8">
    <location>
        <begin position="2060"/>
        <end position="2094"/>
    </location>
</feature>
<feature type="repeat" description="PPR" evidence="8">
    <location>
        <begin position="1243"/>
        <end position="1277"/>
    </location>
</feature>